<dbReference type="Pfam" id="PF23334">
    <property type="entry name" value="VWC2L_2nd"/>
    <property type="match status" value="1"/>
</dbReference>
<feature type="domain" description="Ig-like" evidence="19">
    <location>
        <begin position="279"/>
        <end position="352"/>
    </location>
</feature>
<evidence type="ECO:0000256" key="12">
    <source>
        <dbReference type="ARBA" id="ARBA00023180"/>
    </source>
</evidence>
<keyword evidence="12" id="KW-0325">Glycoprotein</keyword>
<dbReference type="InterPro" id="IPR001007">
    <property type="entry name" value="VWF_dom"/>
</dbReference>
<evidence type="ECO:0000256" key="5">
    <source>
        <dbReference type="ARBA" id="ARBA00022617"/>
    </source>
</evidence>
<dbReference type="InterPro" id="IPR032675">
    <property type="entry name" value="LRR_dom_sf"/>
</dbReference>
<dbReference type="SMART" id="SM00369">
    <property type="entry name" value="LRR_TYP"/>
    <property type="match status" value="3"/>
</dbReference>
<evidence type="ECO:0000259" key="19">
    <source>
        <dbReference type="PROSITE" id="PS50835"/>
    </source>
</evidence>
<keyword evidence="7 17" id="KW-0732">Signal</keyword>
<dbReference type="Gene3D" id="3.80.10.10">
    <property type="entry name" value="Ribonuclease Inhibitor"/>
    <property type="match status" value="1"/>
</dbReference>
<name>A0A210PMI7_MIZYE</name>
<dbReference type="AlphaFoldDB" id="A0A210PMI7"/>
<evidence type="ECO:0000259" key="18">
    <source>
        <dbReference type="PROSITE" id="PS50184"/>
    </source>
</evidence>
<dbReference type="PANTHER" id="PTHR11475:SF58">
    <property type="entry name" value="PEROXIDASIN"/>
    <property type="match status" value="1"/>
</dbReference>
<evidence type="ECO:0000256" key="9">
    <source>
        <dbReference type="ARBA" id="ARBA00023002"/>
    </source>
</evidence>
<dbReference type="FunFam" id="2.60.40.10:FF:000107">
    <property type="entry name" value="Myosin, light chain kinase a"/>
    <property type="match status" value="1"/>
</dbReference>
<dbReference type="PANTHER" id="PTHR11475">
    <property type="entry name" value="OXIDASE/PEROXIDASE"/>
    <property type="match status" value="1"/>
</dbReference>
<feature type="compositionally biased region" description="Basic and acidic residues" evidence="16">
    <location>
        <begin position="1098"/>
        <end position="1111"/>
    </location>
</feature>
<keyword evidence="6 15" id="KW-0479">Metal-binding</keyword>
<evidence type="ECO:0000256" key="7">
    <source>
        <dbReference type="ARBA" id="ARBA00022729"/>
    </source>
</evidence>
<dbReference type="FunFam" id="1.10.640.10:FF:000001">
    <property type="entry name" value="Peroxidasin homolog"/>
    <property type="match status" value="1"/>
</dbReference>
<gene>
    <name evidence="20" type="ORF">KP79_PYT09261</name>
</gene>
<dbReference type="Pfam" id="PF07679">
    <property type="entry name" value="I-set"/>
    <property type="match status" value="2"/>
</dbReference>
<feature type="domain" description="Ig-like" evidence="19">
    <location>
        <begin position="189"/>
        <end position="277"/>
    </location>
</feature>
<evidence type="ECO:0000313" key="21">
    <source>
        <dbReference type="Proteomes" id="UP000242188"/>
    </source>
</evidence>
<dbReference type="InterPro" id="IPR003598">
    <property type="entry name" value="Ig_sub2"/>
</dbReference>
<dbReference type="Pfam" id="PF03098">
    <property type="entry name" value="An_peroxidase"/>
    <property type="match status" value="1"/>
</dbReference>
<evidence type="ECO:0000256" key="17">
    <source>
        <dbReference type="SAM" id="SignalP"/>
    </source>
</evidence>
<evidence type="ECO:0000256" key="11">
    <source>
        <dbReference type="ARBA" id="ARBA00023157"/>
    </source>
</evidence>
<evidence type="ECO:0000256" key="10">
    <source>
        <dbReference type="ARBA" id="ARBA00023004"/>
    </source>
</evidence>
<organism evidence="20 21">
    <name type="scientific">Mizuhopecten yessoensis</name>
    <name type="common">Japanese scallop</name>
    <name type="synonym">Patinopecten yessoensis</name>
    <dbReference type="NCBI Taxonomy" id="6573"/>
    <lineage>
        <taxon>Eukaryota</taxon>
        <taxon>Metazoa</taxon>
        <taxon>Spiralia</taxon>
        <taxon>Lophotrochozoa</taxon>
        <taxon>Mollusca</taxon>
        <taxon>Bivalvia</taxon>
        <taxon>Autobranchia</taxon>
        <taxon>Pteriomorphia</taxon>
        <taxon>Pectinida</taxon>
        <taxon>Pectinoidea</taxon>
        <taxon>Pectinidae</taxon>
        <taxon>Mizuhopecten</taxon>
    </lineage>
</organism>
<dbReference type="CDD" id="cd09826">
    <property type="entry name" value="peroxidasin_like"/>
    <property type="match status" value="1"/>
</dbReference>
<keyword evidence="11" id="KW-1015">Disulfide bond</keyword>
<dbReference type="GO" id="GO:0006979">
    <property type="term" value="P:response to oxidative stress"/>
    <property type="evidence" value="ECO:0007669"/>
    <property type="project" value="InterPro"/>
</dbReference>
<keyword evidence="13" id="KW-0393">Immunoglobulin domain</keyword>
<comment type="similarity">
    <text evidence="14">Belongs to the peroxidase family. XPO subfamily.</text>
</comment>
<keyword evidence="4" id="KW-0433">Leucine-rich repeat</keyword>
<dbReference type="InterPro" id="IPR037120">
    <property type="entry name" value="Haem_peroxidase_sf_animal"/>
</dbReference>
<feature type="domain" description="VWFC" evidence="18">
    <location>
        <begin position="1171"/>
        <end position="1228"/>
    </location>
</feature>
<keyword evidence="5 15" id="KW-0349">Heme</keyword>
<keyword evidence="8" id="KW-0677">Repeat</keyword>
<evidence type="ECO:0000256" key="3">
    <source>
        <dbReference type="ARBA" id="ARBA00022525"/>
    </source>
</evidence>
<dbReference type="SUPFAM" id="SSF48113">
    <property type="entry name" value="Heme-dependent peroxidases"/>
    <property type="match status" value="1"/>
</dbReference>
<dbReference type="GO" id="GO:0005615">
    <property type="term" value="C:extracellular space"/>
    <property type="evidence" value="ECO:0007669"/>
    <property type="project" value="TreeGrafter"/>
</dbReference>
<protein>
    <submittedName>
        <fullName evidence="20">Peroxidasin-like</fullName>
    </submittedName>
</protein>
<comment type="cofactor">
    <cofactor evidence="1">
        <name>heme b</name>
        <dbReference type="ChEBI" id="CHEBI:60344"/>
    </cofactor>
</comment>
<dbReference type="Proteomes" id="UP000242188">
    <property type="component" value="Unassembled WGS sequence"/>
</dbReference>
<dbReference type="Gene3D" id="6.20.200.20">
    <property type="match status" value="1"/>
</dbReference>
<dbReference type="SMART" id="SM00409">
    <property type="entry name" value="IG"/>
    <property type="match status" value="2"/>
</dbReference>
<dbReference type="Gene3D" id="1.10.640.10">
    <property type="entry name" value="Haem peroxidase domain superfamily, animal type"/>
    <property type="match status" value="1"/>
</dbReference>
<dbReference type="PROSITE" id="PS51450">
    <property type="entry name" value="LRR"/>
    <property type="match status" value="1"/>
</dbReference>
<feature type="signal peptide" evidence="17">
    <location>
        <begin position="1"/>
        <end position="20"/>
    </location>
</feature>
<dbReference type="InterPro" id="IPR003599">
    <property type="entry name" value="Ig_sub"/>
</dbReference>
<comment type="caution">
    <text evidence="20">The sequence shown here is derived from an EMBL/GenBank/DDBJ whole genome shotgun (WGS) entry which is preliminary data.</text>
</comment>
<feature type="binding site" description="axial binding residue" evidence="15">
    <location>
        <position position="831"/>
    </location>
    <ligand>
        <name>heme b</name>
        <dbReference type="ChEBI" id="CHEBI:60344"/>
    </ligand>
    <ligandPart>
        <name>Fe</name>
        <dbReference type="ChEBI" id="CHEBI:18248"/>
    </ligandPart>
</feature>
<accession>A0A210PMI7</accession>
<dbReference type="InterPro" id="IPR036179">
    <property type="entry name" value="Ig-like_dom_sf"/>
</dbReference>
<dbReference type="GO" id="GO:0046872">
    <property type="term" value="F:metal ion binding"/>
    <property type="evidence" value="ECO:0007669"/>
    <property type="project" value="UniProtKB-KW"/>
</dbReference>
<dbReference type="InterPro" id="IPR007110">
    <property type="entry name" value="Ig-like_dom"/>
</dbReference>
<dbReference type="PROSITE" id="PS50184">
    <property type="entry name" value="VWFC_2"/>
    <property type="match status" value="1"/>
</dbReference>
<dbReference type="SMART" id="SM00408">
    <property type="entry name" value="IGc2"/>
    <property type="match status" value="2"/>
</dbReference>
<dbReference type="InterPro" id="IPR013783">
    <property type="entry name" value="Ig-like_fold"/>
</dbReference>
<evidence type="ECO:0000256" key="15">
    <source>
        <dbReference type="PIRSR" id="PIRSR619791-2"/>
    </source>
</evidence>
<dbReference type="InterPro" id="IPR034824">
    <property type="entry name" value="Peroxidasin_peroxidase"/>
</dbReference>
<sequence length="1228" mass="139405">MVGREMKILLFLSLCVLVHMQEYECPTKCVCFRTTVRCMFLQLDTIPSPLPPDTTVLDLRFNTIRDIPSGSFIGLNSLSTLLLNNNAIQRLLDGAFDGLPELKYLFMHNNNISSLPEGLFDNTPKLQRLRLDENPVRCDCDLLWVSRLVQRRRPRVQITGTCHSPQRLLNRPIGTLNERQFNCGRYVAPVLTRQPVDHEAVEGSTSMFRCTGTGTPTPVISWFKDDELLALDDRVQVYELGALLRFSRVVYADQGVYTCKLTNTAGTTEAGAELRITQPTQTQEFPANVEVETFVGTNSLLECATDDFIPQYRWIKDQELLQSGPKYSFQGNRLVIRNIVPADAGKYECFAEGTVGFNRKAVLLKVKGDDRTFDGDVFVRQAIREATNRVNVAINDTQRHLFDRSRQHTVQDLIAIFRYPAAEALELARAEEIFEQTLDIIVRHVREGHNYDLDTTGDSYRDIISPGHLTLIANMSGCFANPRITKCSNMCYHKKYRTMDGTCNNLQEPLNGATVTAFSRLLPPIYENGFNTPVGWSTSKQYNGVHLPSPRLVSSFLMSTDHVTEDETSTHMLMQWGQFADHDITLTPQSISYARFSDGRRCNETCDNEYPCFPIPVPRSDSRIQSHPCLGFARSSAMCNSGSTSIFYKTFSARQQINAITAFIDASNVYGSSEFDIQRLRELTNSRGLLREGPVSTNRKRLLPFDNSGFLDHADCQIEPSKQHVPCFRAGDHRVNEHLALTAMHTLWMRQHNHVANGLGKINVHWDGNMIFHEARKIIGSMMQHITYNHWLPNIIGPRGMDMLGPYKGYDPKVDPTITNEFATAAMRFGHALVQPVIFRLNASFYPISEGNLQLHKAFFSPYRLLEEGGIDPLLRGMFAVSAKKRMPSEMMNSELTEKLFSLANVVAQDLASLNIQRGRDHGLPFYNAYRELCGMSRAASFADFQSEITSSDIRDKLQALYGHPDNIDLFVGGMSETPLPGAKVGPTFMCILVDQFKRIREGDRFWYENPNMYDPEQIHAIKQTTLARVICDSSDSIDRVQQDVFARVDNYTQYLPCNKIPSINLKVWSECCADCNDAGDFQTLTSKFQRAATPRQSHREDREHVLDRENQGGGYQNTMASLQNMKEGMSVMESRMEGMEGTINSLTKTLKYLRRKMKKMHRHMKKHPMSGCLDEERVFRSENQRWRIHDCKDCICKGGRIECETQMCPLPTCDSPRKISSQCCPVC</sequence>
<evidence type="ECO:0000256" key="8">
    <source>
        <dbReference type="ARBA" id="ARBA00022737"/>
    </source>
</evidence>
<keyword evidence="10 15" id="KW-0408">Iron</keyword>
<comment type="subcellular location">
    <subcellularLocation>
        <location evidence="2">Secreted</location>
    </subcellularLocation>
</comment>
<dbReference type="OrthoDB" id="823504at2759"/>
<evidence type="ECO:0000256" key="6">
    <source>
        <dbReference type="ARBA" id="ARBA00022723"/>
    </source>
</evidence>
<feature type="chain" id="PRO_5012487845" evidence="17">
    <location>
        <begin position="21"/>
        <end position="1228"/>
    </location>
</feature>
<evidence type="ECO:0000313" key="20">
    <source>
        <dbReference type="EMBL" id="OWF37684.1"/>
    </source>
</evidence>
<evidence type="ECO:0000256" key="14">
    <source>
        <dbReference type="ARBA" id="ARBA00061342"/>
    </source>
</evidence>
<dbReference type="SUPFAM" id="SSF57603">
    <property type="entry name" value="FnI-like domain"/>
    <property type="match status" value="1"/>
</dbReference>
<dbReference type="EMBL" id="NEDP02005584">
    <property type="protein sequence ID" value="OWF37684.1"/>
    <property type="molecule type" value="Genomic_DNA"/>
</dbReference>
<dbReference type="Pfam" id="PF13855">
    <property type="entry name" value="LRR_8"/>
    <property type="match status" value="1"/>
</dbReference>
<dbReference type="InterPro" id="IPR001611">
    <property type="entry name" value="Leu-rich_rpt"/>
</dbReference>
<evidence type="ECO:0000256" key="1">
    <source>
        <dbReference type="ARBA" id="ARBA00001970"/>
    </source>
</evidence>
<evidence type="ECO:0000256" key="13">
    <source>
        <dbReference type="ARBA" id="ARBA00023319"/>
    </source>
</evidence>
<dbReference type="PRINTS" id="PR00457">
    <property type="entry name" value="ANPEROXIDASE"/>
</dbReference>
<dbReference type="GO" id="GO:0020037">
    <property type="term" value="F:heme binding"/>
    <property type="evidence" value="ECO:0007669"/>
    <property type="project" value="InterPro"/>
</dbReference>
<keyword evidence="9" id="KW-0560">Oxidoreductase</keyword>
<feature type="region of interest" description="Disordered" evidence="16">
    <location>
        <begin position="1090"/>
        <end position="1118"/>
    </location>
</feature>
<dbReference type="InterPro" id="IPR010255">
    <property type="entry name" value="Haem_peroxidase_sf"/>
</dbReference>
<evidence type="ECO:0000256" key="2">
    <source>
        <dbReference type="ARBA" id="ARBA00004613"/>
    </source>
</evidence>
<dbReference type="SUPFAM" id="SSF48726">
    <property type="entry name" value="Immunoglobulin"/>
    <property type="match status" value="2"/>
</dbReference>
<dbReference type="Gene3D" id="2.60.40.10">
    <property type="entry name" value="Immunoglobulins"/>
    <property type="match status" value="2"/>
</dbReference>
<keyword evidence="21" id="KW-1185">Reference proteome</keyword>
<evidence type="ECO:0000256" key="16">
    <source>
        <dbReference type="SAM" id="MobiDB-lite"/>
    </source>
</evidence>
<dbReference type="GO" id="GO:0004601">
    <property type="term" value="F:peroxidase activity"/>
    <property type="evidence" value="ECO:0007669"/>
    <property type="project" value="InterPro"/>
</dbReference>
<dbReference type="SUPFAM" id="SSF52058">
    <property type="entry name" value="L domain-like"/>
    <property type="match status" value="1"/>
</dbReference>
<evidence type="ECO:0000256" key="4">
    <source>
        <dbReference type="ARBA" id="ARBA00022614"/>
    </source>
</evidence>
<proteinExistence type="inferred from homology"/>
<keyword evidence="3" id="KW-0964">Secreted</keyword>
<dbReference type="PROSITE" id="PS50292">
    <property type="entry name" value="PEROXIDASE_3"/>
    <property type="match status" value="1"/>
</dbReference>
<dbReference type="InterPro" id="IPR013098">
    <property type="entry name" value="Ig_I-set"/>
</dbReference>
<dbReference type="PROSITE" id="PS50835">
    <property type="entry name" value="IG_LIKE"/>
    <property type="match status" value="2"/>
</dbReference>
<dbReference type="InterPro" id="IPR019791">
    <property type="entry name" value="Haem_peroxidase_animal"/>
</dbReference>
<dbReference type="SMART" id="SM00214">
    <property type="entry name" value="VWC"/>
    <property type="match status" value="1"/>
</dbReference>
<dbReference type="InterPro" id="IPR003591">
    <property type="entry name" value="Leu-rich_rpt_typical-subtyp"/>
</dbReference>
<reference evidence="20 21" key="1">
    <citation type="journal article" date="2017" name="Nat. Ecol. Evol.">
        <title>Scallop genome provides insights into evolution of bilaterian karyotype and development.</title>
        <authorList>
            <person name="Wang S."/>
            <person name="Zhang J."/>
            <person name="Jiao W."/>
            <person name="Li J."/>
            <person name="Xun X."/>
            <person name="Sun Y."/>
            <person name="Guo X."/>
            <person name="Huan P."/>
            <person name="Dong B."/>
            <person name="Zhang L."/>
            <person name="Hu X."/>
            <person name="Sun X."/>
            <person name="Wang J."/>
            <person name="Zhao C."/>
            <person name="Wang Y."/>
            <person name="Wang D."/>
            <person name="Huang X."/>
            <person name="Wang R."/>
            <person name="Lv J."/>
            <person name="Li Y."/>
            <person name="Zhang Z."/>
            <person name="Liu B."/>
            <person name="Lu W."/>
            <person name="Hui Y."/>
            <person name="Liang J."/>
            <person name="Zhou Z."/>
            <person name="Hou R."/>
            <person name="Li X."/>
            <person name="Liu Y."/>
            <person name="Li H."/>
            <person name="Ning X."/>
            <person name="Lin Y."/>
            <person name="Zhao L."/>
            <person name="Xing Q."/>
            <person name="Dou J."/>
            <person name="Li Y."/>
            <person name="Mao J."/>
            <person name="Guo H."/>
            <person name="Dou H."/>
            <person name="Li T."/>
            <person name="Mu C."/>
            <person name="Jiang W."/>
            <person name="Fu Q."/>
            <person name="Fu X."/>
            <person name="Miao Y."/>
            <person name="Liu J."/>
            <person name="Yu Q."/>
            <person name="Li R."/>
            <person name="Liao H."/>
            <person name="Li X."/>
            <person name="Kong Y."/>
            <person name="Jiang Z."/>
            <person name="Chourrout D."/>
            <person name="Li R."/>
            <person name="Bao Z."/>
        </authorList>
    </citation>
    <scope>NUCLEOTIDE SEQUENCE [LARGE SCALE GENOMIC DNA]</scope>
    <source>
        <strain evidence="20 21">PY_sf001</strain>
    </source>
</reference>